<dbReference type="Pfam" id="PF19842">
    <property type="entry name" value="YqeC"/>
    <property type="match status" value="1"/>
</dbReference>
<dbReference type="Proteomes" id="UP000199161">
    <property type="component" value="Unassembled WGS sequence"/>
</dbReference>
<name>A0A1I1K6D1_NATHA</name>
<dbReference type="OrthoDB" id="291404at2157"/>
<dbReference type="NCBIfam" id="TIGR03172">
    <property type="entry name" value="selenium cofactor biosynthesis protein YqeC"/>
    <property type="match status" value="1"/>
</dbReference>
<protein>
    <submittedName>
        <fullName evidence="1">Probable selenium-dependent hydroxylase accessory protein YqeC</fullName>
    </submittedName>
</protein>
<organism evidence="1 2">
    <name type="scientific">Natronobacterium haloterrestre</name>
    <name type="common">Halobiforma haloterrestris</name>
    <dbReference type="NCBI Taxonomy" id="148448"/>
    <lineage>
        <taxon>Archaea</taxon>
        <taxon>Methanobacteriati</taxon>
        <taxon>Methanobacteriota</taxon>
        <taxon>Stenosarchaea group</taxon>
        <taxon>Halobacteria</taxon>
        <taxon>Halobacteriales</taxon>
        <taxon>Natrialbaceae</taxon>
        <taxon>Natronobacterium</taxon>
    </lineage>
</organism>
<evidence type="ECO:0000313" key="2">
    <source>
        <dbReference type="Proteomes" id="UP000199161"/>
    </source>
</evidence>
<dbReference type="InterPro" id="IPR017587">
    <property type="entry name" value="YqeC"/>
</dbReference>
<sequence length="250" mass="26734">MTVPLQRALLDEHASATESPTVLAVVGAGGKKSTLYALAERLERAIVTTTVRIPPFDDRVATLTVADDPIAAARETDSRPLGLAAAREGDRYLGYDTADVDALANALEGPETVLVKADGARTRWLKAPDEDEPQLPAGTDVVVPIASVRVVGKRLDEEHVHRPERVANVADLEPGDRISAADVATVLASDAGGWKDVPDGATVVPLLNMADTPELEARAREIAGELRERREVPRVVVTRLLEDEPVIDVL</sequence>
<proteinExistence type="predicted"/>
<accession>A0A1I1K6D1</accession>
<evidence type="ECO:0000313" key="1">
    <source>
        <dbReference type="EMBL" id="SFC56155.1"/>
    </source>
</evidence>
<keyword evidence="2" id="KW-1185">Reference proteome</keyword>
<reference evidence="2" key="1">
    <citation type="submission" date="2016-10" db="EMBL/GenBank/DDBJ databases">
        <authorList>
            <person name="Varghese N."/>
            <person name="Submissions S."/>
        </authorList>
    </citation>
    <scope>NUCLEOTIDE SEQUENCE [LARGE SCALE GENOMIC DNA]</scope>
    <source>
        <strain evidence="2">DSM 13078</strain>
    </source>
</reference>
<gene>
    <name evidence="1" type="ORF">SAMN05444422_110123</name>
</gene>
<dbReference type="EMBL" id="FOKW01000010">
    <property type="protein sequence ID" value="SFC56155.1"/>
    <property type="molecule type" value="Genomic_DNA"/>
</dbReference>
<dbReference type="AlphaFoldDB" id="A0A1I1K6D1"/>
<dbReference type="RefSeq" id="WP_089789397.1">
    <property type="nucleotide sequence ID" value="NZ_FOKW01000010.1"/>
</dbReference>